<reference evidence="1" key="2">
    <citation type="submission" date="2023-05" db="EMBL/GenBank/DDBJ databases">
        <authorList>
            <consortium name="Lawrence Berkeley National Laboratory"/>
            <person name="Steindorff A."/>
            <person name="Hensen N."/>
            <person name="Bonometti L."/>
            <person name="Westerberg I."/>
            <person name="Brannstrom I.O."/>
            <person name="Guillou S."/>
            <person name="Cros-Aarteil S."/>
            <person name="Calhoun S."/>
            <person name="Haridas S."/>
            <person name="Kuo A."/>
            <person name="Mondo S."/>
            <person name="Pangilinan J."/>
            <person name="Riley R."/>
            <person name="Labutti K."/>
            <person name="Andreopoulos B."/>
            <person name="Lipzen A."/>
            <person name="Chen C."/>
            <person name="Yanf M."/>
            <person name="Daum C."/>
            <person name="Ng V."/>
            <person name="Clum A."/>
            <person name="Ohm R."/>
            <person name="Martin F."/>
            <person name="Silar P."/>
            <person name="Natvig D."/>
            <person name="Lalanne C."/>
            <person name="Gautier V."/>
            <person name="Ament-Velasquez S.L."/>
            <person name="Kruys A."/>
            <person name="Hutchinson M.I."/>
            <person name="Powell A.J."/>
            <person name="Barry K."/>
            <person name="Miller A.N."/>
            <person name="Grigoriev I.V."/>
            <person name="Debuchy R."/>
            <person name="Gladieux P."/>
            <person name="Thoren M.H."/>
            <person name="Johannesson H."/>
        </authorList>
    </citation>
    <scope>NUCLEOTIDE SEQUENCE</scope>
    <source>
        <strain evidence="1">CBS 103.79</strain>
    </source>
</reference>
<gene>
    <name evidence="1" type="ORF">C8A05DRAFT_18217</name>
</gene>
<organism evidence="1 2">
    <name type="scientific">Staphylotrichum tortipilum</name>
    <dbReference type="NCBI Taxonomy" id="2831512"/>
    <lineage>
        <taxon>Eukaryota</taxon>
        <taxon>Fungi</taxon>
        <taxon>Dikarya</taxon>
        <taxon>Ascomycota</taxon>
        <taxon>Pezizomycotina</taxon>
        <taxon>Sordariomycetes</taxon>
        <taxon>Sordariomycetidae</taxon>
        <taxon>Sordariales</taxon>
        <taxon>Chaetomiaceae</taxon>
        <taxon>Staphylotrichum</taxon>
    </lineage>
</organism>
<name>A0AAN6RRC6_9PEZI</name>
<evidence type="ECO:0008006" key="3">
    <source>
        <dbReference type="Google" id="ProtNLM"/>
    </source>
</evidence>
<proteinExistence type="predicted"/>
<evidence type="ECO:0000313" key="1">
    <source>
        <dbReference type="EMBL" id="KAK3899331.1"/>
    </source>
</evidence>
<keyword evidence="2" id="KW-1185">Reference proteome</keyword>
<accession>A0AAN6RRC6</accession>
<dbReference type="EMBL" id="MU855799">
    <property type="protein sequence ID" value="KAK3899331.1"/>
    <property type="molecule type" value="Genomic_DNA"/>
</dbReference>
<protein>
    <recommendedName>
        <fullName evidence="3">PPPDE domain-containing protein</fullName>
    </recommendedName>
</protein>
<evidence type="ECO:0000313" key="2">
    <source>
        <dbReference type="Proteomes" id="UP001303889"/>
    </source>
</evidence>
<sequence length="261" mass="29095">MSDSDTGSDKSGGKRKKIKSLFKSSLTLTQTSLHQTRHALEHTLGLGPKPNAIPPGEPLYTCPPRPVLIGWHPVAGTAGKWFAERTRLGHWITEKVSRYPDPSQHWAVLVGDYCHELWMDERLDVIYNNGPVAAETWRTFPVGETRLNDEALRRAGEDVIAQMRAKKPGYNLISNNCQNFALELLEAIQVRHAERTEFATTLAVVQTATGSGKVRDLFRERTPSEVAREVVENEEGGIVGLARRLMEEHTRKLENTAGHGA</sequence>
<dbReference type="Proteomes" id="UP001303889">
    <property type="component" value="Unassembled WGS sequence"/>
</dbReference>
<reference evidence="1" key="1">
    <citation type="journal article" date="2023" name="Mol. Phylogenet. Evol.">
        <title>Genome-scale phylogeny and comparative genomics of the fungal order Sordariales.</title>
        <authorList>
            <person name="Hensen N."/>
            <person name="Bonometti L."/>
            <person name="Westerberg I."/>
            <person name="Brannstrom I.O."/>
            <person name="Guillou S."/>
            <person name="Cros-Aarteil S."/>
            <person name="Calhoun S."/>
            <person name="Haridas S."/>
            <person name="Kuo A."/>
            <person name="Mondo S."/>
            <person name="Pangilinan J."/>
            <person name="Riley R."/>
            <person name="LaButti K."/>
            <person name="Andreopoulos B."/>
            <person name="Lipzen A."/>
            <person name="Chen C."/>
            <person name="Yan M."/>
            <person name="Daum C."/>
            <person name="Ng V."/>
            <person name="Clum A."/>
            <person name="Steindorff A."/>
            <person name="Ohm R.A."/>
            <person name="Martin F."/>
            <person name="Silar P."/>
            <person name="Natvig D.O."/>
            <person name="Lalanne C."/>
            <person name="Gautier V."/>
            <person name="Ament-Velasquez S.L."/>
            <person name="Kruys A."/>
            <person name="Hutchinson M.I."/>
            <person name="Powell A.J."/>
            <person name="Barry K."/>
            <person name="Miller A.N."/>
            <person name="Grigoriev I.V."/>
            <person name="Debuchy R."/>
            <person name="Gladieux P."/>
            <person name="Hiltunen Thoren M."/>
            <person name="Johannesson H."/>
        </authorList>
    </citation>
    <scope>NUCLEOTIDE SEQUENCE</scope>
    <source>
        <strain evidence="1">CBS 103.79</strain>
    </source>
</reference>
<comment type="caution">
    <text evidence="1">The sequence shown here is derived from an EMBL/GenBank/DDBJ whole genome shotgun (WGS) entry which is preliminary data.</text>
</comment>
<dbReference type="AlphaFoldDB" id="A0AAN6RRC6"/>